<dbReference type="WormBase" id="SRAE_2000329500">
    <property type="protein sequence ID" value="SRP04307"/>
    <property type="gene ID" value="WBGene00263517"/>
</dbReference>
<gene>
    <name evidence="1 3 4" type="ORF">SRAE_2000329500</name>
</gene>
<name>A0A090LM63_STRRB</name>
<dbReference type="RefSeq" id="XP_024507840.1">
    <property type="nucleotide sequence ID" value="XM_024654471.1"/>
</dbReference>
<evidence type="ECO:0000313" key="4">
    <source>
        <dbReference type="WormBase" id="SRAE_2000329500"/>
    </source>
</evidence>
<dbReference type="WBParaSite" id="SRAE_2000329500.1">
    <property type="protein sequence ID" value="SRAE_2000329500.1"/>
    <property type="gene ID" value="WBGene00263517"/>
</dbReference>
<reference evidence="3" key="3">
    <citation type="submission" date="2020-12" db="UniProtKB">
        <authorList>
            <consortium name="WormBaseParasite"/>
        </authorList>
    </citation>
    <scope>IDENTIFICATION</scope>
</reference>
<dbReference type="AlphaFoldDB" id="A0A090LM63"/>
<evidence type="ECO:0000313" key="2">
    <source>
        <dbReference type="Proteomes" id="UP000035682"/>
    </source>
</evidence>
<reference evidence="1" key="2">
    <citation type="submission" date="2014-09" db="EMBL/GenBank/DDBJ databases">
        <authorList>
            <person name="Aslett A.Martin."/>
        </authorList>
    </citation>
    <scope>NUCLEOTIDE SEQUENCE</scope>
    <source>
        <strain evidence="1">ED321 Heterogonic</strain>
    </source>
</reference>
<dbReference type="CTD" id="36381010"/>
<keyword evidence="2" id="KW-1185">Reference proteome</keyword>
<reference evidence="2" key="1">
    <citation type="submission" date="2014-09" db="EMBL/GenBank/DDBJ databases">
        <authorList>
            <person name="Martin A.A."/>
        </authorList>
    </citation>
    <scope>NUCLEOTIDE SEQUENCE</scope>
    <source>
        <strain evidence="2">ED321</strain>
    </source>
</reference>
<evidence type="ECO:0000313" key="1">
    <source>
        <dbReference type="EMBL" id="CEF68640.1"/>
    </source>
</evidence>
<sequence length="81" mass="9650">MLKYIKDCQDNPKKLNKEDDELDQANNLYYSYIITRKTLKMSNINCVKINNVMNEMPKVVIREHNSAEINQENEKFNVIKQ</sequence>
<proteinExistence type="predicted"/>
<dbReference type="GeneID" id="36381010"/>
<organism evidence="1">
    <name type="scientific">Strongyloides ratti</name>
    <name type="common">Parasitic roundworm</name>
    <dbReference type="NCBI Taxonomy" id="34506"/>
    <lineage>
        <taxon>Eukaryota</taxon>
        <taxon>Metazoa</taxon>
        <taxon>Ecdysozoa</taxon>
        <taxon>Nematoda</taxon>
        <taxon>Chromadorea</taxon>
        <taxon>Rhabditida</taxon>
        <taxon>Tylenchina</taxon>
        <taxon>Panagrolaimomorpha</taxon>
        <taxon>Strongyloidoidea</taxon>
        <taxon>Strongyloididae</taxon>
        <taxon>Strongyloides</taxon>
    </lineage>
</organism>
<evidence type="ECO:0000313" key="3">
    <source>
        <dbReference type="WBParaSite" id="SRAE_2000329500.1"/>
    </source>
</evidence>
<dbReference type="EMBL" id="LN609529">
    <property type="protein sequence ID" value="CEF68640.1"/>
    <property type="molecule type" value="Genomic_DNA"/>
</dbReference>
<protein>
    <submittedName>
        <fullName evidence="1 3">Uncharacterized protein</fullName>
    </submittedName>
</protein>
<dbReference type="Proteomes" id="UP000035682">
    <property type="component" value="Unplaced"/>
</dbReference>
<accession>A0A090LM63</accession>